<evidence type="ECO:0000256" key="8">
    <source>
        <dbReference type="ARBA" id="ARBA00047599"/>
    </source>
</evidence>
<feature type="transmembrane region" description="Helical" evidence="9">
    <location>
        <begin position="389"/>
        <end position="406"/>
    </location>
</feature>
<feature type="domain" description="External alternative NADH-ubiquinone oxidoreductase-like C-terminal" evidence="11">
    <location>
        <begin position="366"/>
        <end position="420"/>
    </location>
</feature>
<evidence type="ECO:0000256" key="6">
    <source>
        <dbReference type="ARBA" id="ARBA00023002"/>
    </source>
</evidence>
<dbReference type="InterPro" id="IPR054585">
    <property type="entry name" value="NDH2-like_C"/>
</dbReference>
<evidence type="ECO:0000256" key="9">
    <source>
        <dbReference type="SAM" id="Phobius"/>
    </source>
</evidence>
<dbReference type="AlphaFoldDB" id="A0A0F9S1T2"/>
<dbReference type="PRINTS" id="PR00368">
    <property type="entry name" value="FADPNR"/>
</dbReference>
<gene>
    <name evidence="12" type="ORF">LCGC14_0827490</name>
</gene>
<dbReference type="PRINTS" id="PR00411">
    <property type="entry name" value="PNDRDTASEI"/>
</dbReference>
<dbReference type="EMBL" id="LAZR01002357">
    <property type="protein sequence ID" value="KKN31091.1"/>
    <property type="molecule type" value="Genomic_DNA"/>
</dbReference>
<evidence type="ECO:0000259" key="10">
    <source>
        <dbReference type="Pfam" id="PF07992"/>
    </source>
</evidence>
<reference evidence="12" key="1">
    <citation type="journal article" date="2015" name="Nature">
        <title>Complex archaea that bridge the gap between prokaryotes and eukaryotes.</title>
        <authorList>
            <person name="Spang A."/>
            <person name="Saw J.H."/>
            <person name="Jorgensen S.L."/>
            <person name="Zaremba-Niedzwiedzka K."/>
            <person name="Martijn J."/>
            <person name="Lind A.E."/>
            <person name="van Eijk R."/>
            <person name="Schleper C."/>
            <person name="Guy L."/>
            <person name="Ettema T.J."/>
        </authorList>
    </citation>
    <scope>NUCLEOTIDE SEQUENCE</scope>
</reference>
<dbReference type="InterPro" id="IPR036188">
    <property type="entry name" value="FAD/NAD-bd_sf"/>
</dbReference>
<evidence type="ECO:0000256" key="1">
    <source>
        <dbReference type="ARBA" id="ARBA00005272"/>
    </source>
</evidence>
<comment type="similarity">
    <text evidence="1">Belongs to the NADH dehydrogenase family.</text>
</comment>
<organism evidence="12">
    <name type="scientific">marine sediment metagenome</name>
    <dbReference type="NCBI Taxonomy" id="412755"/>
    <lineage>
        <taxon>unclassified sequences</taxon>
        <taxon>metagenomes</taxon>
        <taxon>ecological metagenomes</taxon>
    </lineage>
</organism>
<keyword evidence="3" id="KW-0285">Flavoprotein</keyword>
<dbReference type="GO" id="GO:0050136">
    <property type="term" value="F:NADH dehydrogenase (quinone) (non-electrogenic) activity"/>
    <property type="evidence" value="ECO:0007669"/>
    <property type="project" value="UniProtKB-EC"/>
</dbReference>
<evidence type="ECO:0000313" key="12">
    <source>
        <dbReference type="EMBL" id="KKN31091.1"/>
    </source>
</evidence>
<feature type="domain" description="FAD/NAD(P)-binding" evidence="10">
    <location>
        <begin position="23"/>
        <end position="342"/>
    </location>
</feature>
<name>A0A0F9S1T2_9ZZZZ</name>
<keyword evidence="9" id="KW-0472">Membrane</keyword>
<evidence type="ECO:0000256" key="5">
    <source>
        <dbReference type="ARBA" id="ARBA00022946"/>
    </source>
</evidence>
<keyword evidence="5" id="KW-0809">Transit peptide</keyword>
<keyword evidence="9" id="KW-0812">Transmembrane</keyword>
<keyword evidence="6" id="KW-0560">Oxidoreductase</keyword>
<dbReference type="InterPro" id="IPR045024">
    <property type="entry name" value="NDH-2"/>
</dbReference>
<dbReference type="PANTHER" id="PTHR43706">
    <property type="entry name" value="NADH DEHYDROGENASE"/>
    <property type="match status" value="1"/>
</dbReference>
<dbReference type="Pfam" id="PF07992">
    <property type="entry name" value="Pyr_redox_2"/>
    <property type="match status" value="1"/>
</dbReference>
<protein>
    <recommendedName>
        <fullName evidence="2">NADH:ubiquinone reductase (non-electrogenic)</fullName>
        <ecNumber evidence="2">1.6.5.9</ecNumber>
    </recommendedName>
</protein>
<evidence type="ECO:0000256" key="2">
    <source>
        <dbReference type="ARBA" id="ARBA00012637"/>
    </source>
</evidence>
<keyword evidence="4" id="KW-0274">FAD</keyword>
<evidence type="ECO:0000256" key="4">
    <source>
        <dbReference type="ARBA" id="ARBA00022827"/>
    </source>
</evidence>
<dbReference type="Pfam" id="PF22366">
    <property type="entry name" value="NDH2_C"/>
    <property type="match status" value="1"/>
</dbReference>
<dbReference type="InterPro" id="IPR023753">
    <property type="entry name" value="FAD/NAD-binding_dom"/>
</dbReference>
<evidence type="ECO:0000256" key="7">
    <source>
        <dbReference type="ARBA" id="ARBA00023027"/>
    </source>
</evidence>
<comment type="caution">
    <text evidence="12">The sequence shown here is derived from an EMBL/GenBank/DDBJ whole genome shotgun (WGS) entry which is preliminary data.</text>
</comment>
<accession>A0A0F9S1T2</accession>
<sequence>MALSERNMGDTDALNIPKSSFPRVIIVGGGFGGIALAKKLRGKEVQVVLLDKNNYHTFQPLLYQVSTGGLEPDSIAYPLRKVFQGYSNFFFRLAEVTQVVIESNLVQTNIGNLRYDYLVIGTGSETNFFGNDEIEKNSMGMKSIPQSLNLRSLILENFEQALLTDNLHERDALMNFVIVGGGPTGVELAGALAEIKKGILPKDYPDLDTRKAQINLIQSGDRILKEMSEKASKKAEDFLEELGVQVWKNIRVTGYDGKTVTTKTDLVFEAATMVWAAGVKAVSVKGLEAKDIIMPGNRMKVNNFNQIAGYENIFAIGDLACMASDEMPNGHPMVAQPAIQQGRHLGENIVRMLNSKPMKPFIYKDKGSMATVGRNKAVVDLKHYKFQGIFAWFVWMFVHLFFLIGFRNRAVVFVNWVYNYVKFDREARLIIRPYNRDYSQFKD</sequence>
<dbReference type="GO" id="GO:0005739">
    <property type="term" value="C:mitochondrion"/>
    <property type="evidence" value="ECO:0007669"/>
    <property type="project" value="UniProtKB-ARBA"/>
</dbReference>
<dbReference type="SUPFAM" id="SSF51905">
    <property type="entry name" value="FAD/NAD(P)-binding domain"/>
    <property type="match status" value="1"/>
</dbReference>
<evidence type="ECO:0000256" key="3">
    <source>
        <dbReference type="ARBA" id="ARBA00022630"/>
    </source>
</evidence>
<proteinExistence type="inferred from homology"/>
<comment type="catalytic activity">
    <reaction evidence="8">
        <text>a quinone + NADH + H(+) = a quinol + NAD(+)</text>
        <dbReference type="Rhea" id="RHEA:46160"/>
        <dbReference type="ChEBI" id="CHEBI:15378"/>
        <dbReference type="ChEBI" id="CHEBI:24646"/>
        <dbReference type="ChEBI" id="CHEBI:57540"/>
        <dbReference type="ChEBI" id="CHEBI:57945"/>
        <dbReference type="ChEBI" id="CHEBI:132124"/>
        <dbReference type="EC" id="1.6.5.9"/>
    </reaction>
</comment>
<keyword evidence="9" id="KW-1133">Transmembrane helix</keyword>
<dbReference type="Gene3D" id="3.50.50.100">
    <property type="match status" value="1"/>
</dbReference>
<keyword evidence="7" id="KW-0520">NAD</keyword>
<dbReference type="PANTHER" id="PTHR43706:SF47">
    <property type="entry name" value="EXTERNAL NADH-UBIQUINONE OXIDOREDUCTASE 1, MITOCHONDRIAL-RELATED"/>
    <property type="match status" value="1"/>
</dbReference>
<evidence type="ECO:0000259" key="11">
    <source>
        <dbReference type="Pfam" id="PF22366"/>
    </source>
</evidence>
<dbReference type="EC" id="1.6.5.9" evidence="2"/>